<accession>A0A504XGN4</accession>
<feature type="compositionally biased region" description="Pro residues" evidence="1">
    <location>
        <begin position="99"/>
        <end position="115"/>
    </location>
</feature>
<dbReference type="EMBL" id="RHLD01000015">
    <property type="protein sequence ID" value="TPP46835.1"/>
    <property type="molecule type" value="Genomic_DNA"/>
</dbReference>
<comment type="caution">
    <text evidence="2">The sequence shown here is derived from an EMBL/GenBank/DDBJ whole genome shotgun (WGS) entry which is preliminary data.</text>
</comment>
<feature type="region of interest" description="Disordered" evidence="1">
    <location>
        <begin position="98"/>
        <end position="123"/>
    </location>
</feature>
<evidence type="ECO:0000256" key="1">
    <source>
        <dbReference type="SAM" id="MobiDB-lite"/>
    </source>
</evidence>
<organism evidence="2 3">
    <name type="scientific">Leishmania donovani</name>
    <dbReference type="NCBI Taxonomy" id="5661"/>
    <lineage>
        <taxon>Eukaryota</taxon>
        <taxon>Discoba</taxon>
        <taxon>Euglenozoa</taxon>
        <taxon>Kinetoplastea</taxon>
        <taxon>Metakinetoplastina</taxon>
        <taxon>Trypanosomatida</taxon>
        <taxon>Trypanosomatidae</taxon>
        <taxon>Leishmaniinae</taxon>
        <taxon>Leishmania</taxon>
    </lineage>
</organism>
<gene>
    <name evidence="2" type="ORF">CGC20_21175</name>
</gene>
<name>A0A504XGN4_LEIDO</name>
<dbReference type="Proteomes" id="UP000318821">
    <property type="component" value="Unassembled WGS sequence"/>
</dbReference>
<dbReference type="AlphaFoldDB" id="A0A504XGN4"/>
<feature type="compositionally biased region" description="Basic residues" evidence="1">
    <location>
        <begin position="1"/>
        <end position="12"/>
    </location>
</feature>
<sequence>MRKLRHPKRHSARYTSAPSPALSRSPSISAASNGVGYLVKAAPRVRDRHCEESPRRLRCCPSLEEEQRRRGIADASADKVAFAASHSMFLCEPFGLPDPFLPPPEETPDPFPPPVQTVQSASPPSFQDYALSRLLAPTSEMGRWLPAKGARDPSERSFHAQEAVSPTKVKHSA</sequence>
<evidence type="ECO:0000313" key="2">
    <source>
        <dbReference type="EMBL" id="TPP46835.1"/>
    </source>
</evidence>
<evidence type="ECO:0000313" key="3">
    <source>
        <dbReference type="Proteomes" id="UP000318821"/>
    </source>
</evidence>
<protein>
    <submittedName>
        <fullName evidence="2">Uncharacterized protein</fullName>
    </submittedName>
</protein>
<feature type="region of interest" description="Disordered" evidence="1">
    <location>
        <begin position="1"/>
        <end position="29"/>
    </location>
</feature>
<feature type="region of interest" description="Disordered" evidence="1">
    <location>
        <begin position="144"/>
        <end position="173"/>
    </location>
</feature>
<feature type="compositionally biased region" description="Basic and acidic residues" evidence="1">
    <location>
        <begin position="149"/>
        <end position="159"/>
    </location>
</feature>
<proteinExistence type="predicted"/>
<reference evidence="3" key="1">
    <citation type="submission" date="2019-02" db="EMBL/GenBank/DDBJ databases">
        <title>FDA dAtabase for Regulatory Grade micrObial Sequences (FDA-ARGOS): Supporting development and validation of Infectious Disease Dx tests.</title>
        <authorList>
            <person name="Duncan R."/>
            <person name="Fisher C."/>
            <person name="Tallon L."/>
            <person name="Sadzewicz L."/>
            <person name="Sengamalay N."/>
            <person name="Ott S."/>
            <person name="Godinez A."/>
            <person name="Nagaraj S."/>
            <person name="Vavikolanu K."/>
            <person name="Vyas G."/>
            <person name="Nadendla S."/>
            <person name="Aluvathingal J."/>
            <person name="Sichtig H."/>
        </authorList>
    </citation>
    <scope>NUCLEOTIDE SEQUENCE [LARGE SCALE GENOMIC DNA]</scope>
    <source>
        <strain evidence="3">FDAARGOS_360</strain>
    </source>
</reference>
<feature type="compositionally biased region" description="Low complexity" evidence="1">
    <location>
        <begin position="16"/>
        <end position="29"/>
    </location>
</feature>